<dbReference type="Proteomes" id="UP000218767">
    <property type="component" value="Unassembled WGS sequence"/>
</dbReference>
<dbReference type="InterPro" id="IPR027020">
    <property type="entry name" value="YnjB"/>
</dbReference>
<dbReference type="NCBIfam" id="NF008633">
    <property type="entry name" value="PRK11622.1"/>
    <property type="match status" value="1"/>
</dbReference>
<comment type="caution">
    <text evidence="1">The sequence shown here is derived from an EMBL/GenBank/DDBJ whole genome shotgun (WGS) entry which is preliminary data.</text>
</comment>
<dbReference type="PANTHER" id="PTHR42779">
    <property type="entry name" value="PROTEIN YNJB"/>
    <property type="match status" value="1"/>
</dbReference>
<dbReference type="InterPro" id="IPR006059">
    <property type="entry name" value="SBP"/>
</dbReference>
<gene>
    <name evidence="1" type="ORF">COB20_13750</name>
</gene>
<dbReference type="PANTHER" id="PTHR42779:SF1">
    <property type="entry name" value="PROTEIN YNJB"/>
    <property type="match status" value="1"/>
</dbReference>
<name>A0A2A4WZ00_9GAMM</name>
<organism evidence="1 2">
    <name type="scientific">SAR86 cluster bacterium</name>
    <dbReference type="NCBI Taxonomy" id="2030880"/>
    <lineage>
        <taxon>Bacteria</taxon>
        <taxon>Pseudomonadati</taxon>
        <taxon>Pseudomonadota</taxon>
        <taxon>Gammaproteobacteria</taxon>
        <taxon>SAR86 cluster</taxon>
    </lineage>
</organism>
<protein>
    <submittedName>
        <fullName evidence="1">ABC transporter substrate-binding protein</fullName>
    </submittedName>
</protein>
<sequence>MAQLRVSSAVIRIILLFVLLPFSSITAAQALDLADWSALEREARGETVYFNAWGGEPRINSYLNWVADILEQRFDINLQHVKVADISEAVSKIVAERQSSNDADGSIDLMWINGENFAALKENNLLFGPWAEEQPNFKLVNADRFPEMREDFTVPTVGFESPWTRSQLVFYHDSRWLAEPPQTIDAILDWSRSNPGEFTYPRPPAFLGTTFLKQAVLELSSKDPALFAPVTDNEFQRVTTALWDYLDALHPTLLRAGRYFPNSAAELRRLMGDGEISLALAFNPNEALLSIRTGELPDSVRTYVLQGGTIGNVSFLAIPYNAQHKAAAIITANFLLSIEAQARASDPNHMGSTTVISIEDLDVGARRQFDSVSSDLASASPEELSRKLQEPHPSWTPALERAWIRRYSAR</sequence>
<dbReference type="Gene3D" id="3.40.190.10">
    <property type="entry name" value="Periplasmic binding protein-like II"/>
    <property type="match status" value="2"/>
</dbReference>
<dbReference type="SUPFAM" id="SSF53850">
    <property type="entry name" value="Periplasmic binding protein-like II"/>
    <property type="match status" value="1"/>
</dbReference>
<dbReference type="AlphaFoldDB" id="A0A2A4WZ00"/>
<proteinExistence type="predicted"/>
<accession>A0A2A4WZ00</accession>
<reference evidence="2" key="1">
    <citation type="submission" date="2017-08" db="EMBL/GenBank/DDBJ databases">
        <title>A dynamic microbial community with high functional redundancy inhabits the cold, oxic subseafloor aquifer.</title>
        <authorList>
            <person name="Tully B.J."/>
            <person name="Wheat C.G."/>
            <person name="Glazer B.T."/>
            <person name="Huber J.A."/>
        </authorList>
    </citation>
    <scope>NUCLEOTIDE SEQUENCE [LARGE SCALE GENOMIC DNA]</scope>
</reference>
<dbReference type="Pfam" id="PF13416">
    <property type="entry name" value="SBP_bac_8"/>
    <property type="match status" value="1"/>
</dbReference>
<dbReference type="EMBL" id="NVUL01000084">
    <property type="protein sequence ID" value="PCI75049.1"/>
    <property type="molecule type" value="Genomic_DNA"/>
</dbReference>
<dbReference type="PIRSF" id="PIRSF029172">
    <property type="entry name" value="UCP029172_ABC_sbc_YnjB"/>
    <property type="match status" value="1"/>
</dbReference>
<evidence type="ECO:0000313" key="2">
    <source>
        <dbReference type="Proteomes" id="UP000218767"/>
    </source>
</evidence>
<evidence type="ECO:0000313" key="1">
    <source>
        <dbReference type="EMBL" id="PCI75049.1"/>
    </source>
</evidence>